<dbReference type="Proteomes" id="UP000235803">
    <property type="component" value="Unassembled WGS sequence"/>
</dbReference>
<dbReference type="AlphaFoldDB" id="A0A2N7TUC6"/>
<gene>
    <name evidence="1" type="ORF">C1H69_22925</name>
</gene>
<name>A0A2N7TUC6_9GAMM</name>
<sequence>MELSNESIEQLKSVDFNKVVGVLQHSIMDTLAGYCIEEMYLPDDFDTEEVREWIEENLIDGAVEKLIKEADALGVLGNS</sequence>
<comment type="caution">
    <text evidence="1">The sequence shown here is derived from an EMBL/GenBank/DDBJ whole genome shotgun (WGS) entry which is preliminary data.</text>
</comment>
<organism evidence="1 2">
    <name type="scientific">Billgrantia endophytica</name>
    <dbReference type="NCBI Taxonomy" id="2033802"/>
    <lineage>
        <taxon>Bacteria</taxon>
        <taxon>Pseudomonadati</taxon>
        <taxon>Pseudomonadota</taxon>
        <taxon>Gammaproteobacteria</taxon>
        <taxon>Oceanospirillales</taxon>
        <taxon>Halomonadaceae</taxon>
        <taxon>Billgrantia</taxon>
    </lineage>
</organism>
<accession>A0A2N7TUC6</accession>
<keyword evidence="2" id="KW-1185">Reference proteome</keyword>
<evidence type="ECO:0000313" key="1">
    <source>
        <dbReference type="EMBL" id="PMR71790.1"/>
    </source>
</evidence>
<proteinExistence type="predicted"/>
<reference evidence="1 2" key="1">
    <citation type="submission" date="2018-01" db="EMBL/GenBank/DDBJ databases">
        <title>Halomonas endophytica sp. nov., isolated from storage liquid in the stems of Populus euphratica.</title>
        <authorList>
            <person name="Chen C."/>
        </authorList>
    </citation>
    <scope>NUCLEOTIDE SEQUENCE [LARGE SCALE GENOMIC DNA]</scope>
    <source>
        <strain evidence="1 2">MC28</strain>
    </source>
</reference>
<dbReference type="RefSeq" id="WP_102655699.1">
    <property type="nucleotide sequence ID" value="NZ_PNRF01000050.1"/>
</dbReference>
<evidence type="ECO:0000313" key="2">
    <source>
        <dbReference type="Proteomes" id="UP000235803"/>
    </source>
</evidence>
<dbReference type="EMBL" id="PNRF01000050">
    <property type="protein sequence ID" value="PMR71790.1"/>
    <property type="molecule type" value="Genomic_DNA"/>
</dbReference>
<protein>
    <submittedName>
        <fullName evidence="1">Uncharacterized protein</fullName>
    </submittedName>
</protein>